<protein>
    <submittedName>
        <fullName evidence="1">Uncharacterized protein</fullName>
    </submittedName>
</protein>
<accession>A0A5C3FE01</accession>
<dbReference type="Proteomes" id="UP000325008">
    <property type="component" value="Unassembled WGS sequence"/>
</dbReference>
<organism evidence="1 2">
    <name type="scientific">Pseudozyma antarctica</name>
    <name type="common">Yeast</name>
    <name type="synonym">Candida antarctica</name>
    <dbReference type="NCBI Taxonomy" id="84753"/>
    <lineage>
        <taxon>Eukaryota</taxon>
        <taxon>Fungi</taxon>
        <taxon>Dikarya</taxon>
        <taxon>Basidiomycota</taxon>
        <taxon>Ustilaginomycotina</taxon>
        <taxon>Ustilaginomycetes</taxon>
        <taxon>Ustilaginales</taxon>
        <taxon>Ustilaginaceae</taxon>
        <taxon>Moesziomyces</taxon>
    </lineage>
</organism>
<keyword evidence="2" id="KW-1185">Reference proteome</keyword>
<dbReference type="AlphaFoldDB" id="A0A5C3FE01"/>
<sequence>MASEEVREDQARGSQAVRWEQRVKAGGSKLSEVQLGVMAEKAVEACVLQQLMQCVVMDEEVASEQARKVRVMVRWKPTSSQVGGSAKLAERRSRV</sequence>
<name>A0A5C3FE01_PSEA2</name>
<gene>
    <name evidence="1" type="ORF">PSANT_00183</name>
</gene>
<comment type="caution">
    <text evidence="1">The sequence shown here is derived from an EMBL/GenBank/DDBJ whole genome shotgun (WGS) entry which is preliminary data.</text>
</comment>
<evidence type="ECO:0000313" key="1">
    <source>
        <dbReference type="EMBL" id="SPO42500.1"/>
    </source>
</evidence>
<reference evidence="1" key="1">
    <citation type="submission" date="2018-03" db="EMBL/GenBank/DDBJ databases">
        <authorList>
            <person name="Guldener U."/>
        </authorList>
    </citation>
    <scope>NUCLEOTIDE SEQUENCE [LARGE SCALE GENOMIC DNA]</scope>
    <source>
        <strain evidence="1">ATCC34888</strain>
    </source>
</reference>
<evidence type="ECO:0000313" key="2">
    <source>
        <dbReference type="Proteomes" id="UP000325008"/>
    </source>
</evidence>
<proteinExistence type="predicted"/>
<dbReference type="EMBL" id="OOIQ01000001">
    <property type="protein sequence ID" value="SPO42500.1"/>
    <property type="molecule type" value="Genomic_DNA"/>
</dbReference>